<keyword evidence="2" id="KW-0813">Transport</keyword>
<keyword evidence="8" id="KW-0472">Membrane</keyword>
<organism evidence="15 16">
    <name type="scientific">Thermococcus sibiricus (strain DSM 12597 / MM 739)</name>
    <dbReference type="NCBI Taxonomy" id="604354"/>
    <lineage>
        <taxon>Archaea</taxon>
        <taxon>Methanobacteriati</taxon>
        <taxon>Methanobacteriota</taxon>
        <taxon>Thermococci</taxon>
        <taxon>Thermococcales</taxon>
        <taxon>Thermococcaceae</taxon>
        <taxon>Thermococcus</taxon>
    </lineage>
</organism>
<keyword evidence="5" id="KW-0547">Nucleotide-binding</keyword>
<comment type="subcellular location">
    <subcellularLocation>
        <location evidence="1">Cell membrane</location>
        <topology evidence="1">Peripheral membrane protein</topology>
    </subcellularLocation>
</comment>
<comment type="catalytic activity">
    <reaction evidence="13">
        <text>tungstate(in) + ATP + H2O = tungstate(out) + ADP + phosphate + H(+)</text>
        <dbReference type="Rhea" id="RHEA:35027"/>
        <dbReference type="ChEBI" id="CHEBI:15377"/>
        <dbReference type="ChEBI" id="CHEBI:15378"/>
        <dbReference type="ChEBI" id="CHEBI:30616"/>
        <dbReference type="ChEBI" id="CHEBI:43474"/>
        <dbReference type="ChEBI" id="CHEBI:46502"/>
        <dbReference type="ChEBI" id="CHEBI:456216"/>
        <dbReference type="EC" id="7.3.2.6"/>
    </reaction>
</comment>
<dbReference type="Pfam" id="PF00005">
    <property type="entry name" value="ABC_tran"/>
    <property type="match status" value="1"/>
</dbReference>
<dbReference type="PROSITE" id="PS50893">
    <property type="entry name" value="ABC_TRANSPORTER_2"/>
    <property type="match status" value="1"/>
</dbReference>
<evidence type="ECO:0000256" key="11">
    <source>
        <dbReference type="ARBA" id="ARBA00039025"/>
    </source>
</evidence>
<dbReference type="GeneID" id="8095192"/>
<dbReference type="STRING" id="604354.TSIB_0220"/>
<dbReference type="KEGG" id="tsi:TSIB_0220"/>
<evidence type="ECO:0000256" key="13">
    <source>
        <dbReference type="ARBA" id="ARBA00047936"/>
    </source>
</evidence>
<dbReference type="RefSeq" id="WP_012766248.1">
    <property type="nucleotide sequence ID" value="NC_012883.1"/>
</dbReference>
<keyword evidence="16" id="KW-1185">Reference proteome</keyword>
<dbReference type="EMBL" id="CP001463">
    <property type="protein sequence ID" value="ACS89287.1"/>
    <property type="molecule type" value="Genomic_DNA"/>
</dbReference>
<dbReference type="GO" id="GO:0016887">
    <property type="term" value="F:ATP hydrolysis activity"/>
    <property type="evidence" value="ECO:0007669"/>
    <property type="project" value="InterPro"/>
</dbReference>
<evidence type="ECO:0000256" key="12">
    <source>
        <dbReference type="ARBA" id="ARBA00041133"/>
    </source>
</evidence>
<dbReference type="EC" id="7.3.2.6" evidence="11"/>
<keyword evidence="6" id="KW-0067">ATP-binding</keyword>
<evidence type="ECO:0000256" key="2">
    <source>
        <dbReference type="ARBA" id="ARBA00022448"/>
    </source>
</evidence>
<dbReference type="NCBIfam" id="TIGR01187">
    <property type="entry name" value="potA"/>
    <property type="match status" value="1"/>
</dbReference>
<keyword evidence="7" id="KW-1278">Translocase</keyword>
<comment type="subunit">
    <text evidence="10">The complex is composed of two ATP-binding proteins (WtpC), two transmembrane proteins (WtpB) and a solute-binding protein (WtpA).</text>
</comment>
<dbReference type="Pfam" id="PF08402">
    <property type="entry name" value="TOBE_2"/>
    <property type="match status" value="1"/>
</dbReference>
<dbReference type="GO" id="GO:0005524">
    <property type="term" value="F:ATP binding"/>
    <property type="evidence" value="ECO:0007669"/>
    <property type="project" value="UniProtKB-KW"/>
</dbReference>
<accession>C6A0Z2</accession>
<comment type="similarity">
    <text evidence="9">Belongs to the ABC transporter superfamily. Sulfate/tungstate importer (TC 3.A.1.6) family.</text>
</comment>
<dbReference type="Proteomes" id="UP000009079">
    <property type="component" value="Chromosome"/>
</dbReference>
<evidence type="ECO:0000256" key="4">
    <source>
        <dbReference type="ARBA" id="ARBA00022505"/>
    </source>
</evidence>
<feature type="domain" description="ABC transporter" evidence="14">
    <location>
        <begin position="4"/>
        <end position="234"/>
    </location>
</feature>
<evidence type="ECO:0000256" key="1">
    <source>
        <dbReference type="ARBA" id="ARBA00004202"/>
    </source>
</evidence>
<dbReference type="InterPro" id="IPR008995">
    <property type="entry name" value="Mo/tungstate-bd_C_term_dom"/>
</dbReference>
<dbReference type="AlphaFoldDB" id="C6A0Z2"/>
<dbReference type="GO" id="GO:1901238">
    <property type="term" value="F:ABC-type tungstate transporter activity"/>
    <property type="evidence" value="ECO:0007669"/>
    <property type="project" value="UniProtKB-EC"/>
</dbReference>
<evidence type="ECO:0000256" key="10">
    <source>
        <dbReference type="ARBA" id="ARBA00038781"/>
    </source>
</evidence>
<dbReference type="InterPro" id="IPR013611">
    <property type="entry name" value="Transp-assoc_OB_typ2"/>
</dbReference>
<dbReference type="PROSITE" id="PS00211">
    <property type="entry name" value="ABC_TRANSPORTER_1"/>
    <property type="match status" value="1"/>
</dbReference>
<dbReference type="GO" id="GO:0015417">
    <property type="term" value="F:ABC-type polyamine transporter activity"/>
    <property type="evidence" value="ECO:0007669"/>
    <property type="project" value="InterPro"/>
</dbReference>
<dbReference type="InterPro" id="IPR003439">
    <property type="entry name" value="ABC_transporter-like_ATP-bd"/>
</dbReference>
<dbReference type="InterPro" id="IPR027417">
    <property type="entry name" value="P-loop_NTPase"/>
</dbReference>
<evidence type="ECO:0000256" key="7">
    <source>
        <dbReference type="ARBA" id="ARBA00022967"/>
    </source>
</evidence>
<evidence type="ECO:0000313" key="16">
    <source>
        <dbReference type="Proteomes" id="UP000009079"/>
    </source>
</evidence>
<dbReference type="Gene3D" id="3.40.50.300">
    <property type="entry name" value="P-loop containing nucleotide triphosphate hydrolases"/>
    <property type="match status" value="1"/>
</dbReference>
<dbReference type="eggNOG" id="arCOG00175">
    <property type="taxonomic scope" value="Archaea"/>
</dbReference>
<evidence type="ECO:0000256" key="3">
    <source>
        <dbReference type="ARBA" id="ARBA00022475"/>
    </source>
</evidence>
<evidence type="ECO:0000256" key="9">
    <source>
        <dbReference type="ARBA" id="ARBA00038307"/>
    </source>
</evidence>
<protein>
    <recommendedName>
        <fullName evidence="12">Molybdate/tungstate import ATP-binding protein WtpC</fullName>
        <ecNumber evidence="11">7.3.2.6</ecNumber>
    </recommendedName>
</protein>
<name>C6A0Z2_THESM</name>
<evidence type="ECO:0000259" key="14">
    <source>
        <dbReference type="PROSITE" id="PS50893"/>
    </source>
</evidence>
<dbReference type="InterPro" id="IPR003593">
    <property type="entry name" value="AAA+_ATPase"/>
</dbReference>
<dbReference type="SUPFAM" id="SSF52540">
    <property type="entry name" value="P-loop containing nucleoside triphosphate hydrolases"/>
    <property type="match status" value="1"/>
</dbReference>
<dbReference type="FunFam" id="3.40.50.300:FF:000042">
    <property type="entry name" value="Maltose/maltodextrin ABC transporter, ATP-binding protein"/>
    <property type="match status" value="1"/>
</dbReference>
<keyword evidence="4" id="KW-0500">Molybdenum</keyword>
<evidence type="ECO:0000256" key="8">
    <source>
        <dbReference type="ARBA" id="ARBA00023136"/>
    </source>
</evidence>
<evidence type="ECO:0000256" key="5">
    <source>
        <dbReference type="ARBA" id="ARBA00022741"/>
    </source>
</evidence>
<gene>
    <name evidence="15" type="ordered locus">TSIB_0220</name>
</gene>
<dbReference type="Gene3D" id="2.40.50.100">
    <property type="match status" value="1"/>
</dbReference>
<dbReference type="InterPro" id="IPR017871">
    <property type="entry name" value="ABC_transporter-like_CS"/>
</dbReference>
<dbReference type="HOGENOM" id="CLU_000604_1_1_2"/>
<dbReference type="PANTHER" id="PTHR42781">
    <property type="entry name" value="SPERMIDINE/PUTRESCINE IMPORT ATP-BINDING PROTEIN POTA"/>
    <property type="match status" value="1"/>
</dbReference>
<dbReference type="InterPro" id="IPR005893">
    <property type="entry name" value="PotA-like"/>
</dbReference>
<dbReference type="SMART" id="SM00382">
    <property type="entry name" value="AAA"/>
    <property type="match status" value="1"/>
</dbReference>
<proteinExistence type="inferred from homology"/>
<sequence>MVEVKLENIVKTFGETVALKGINLHVKDGELFTLLGPSGCGKSTTLRIIAGLDFADSGHLYFDDDDVTYKSSSERGAVLVFQNYALWPHMTVYDNVAYGLKVKKLPKQEIDRKVKWALELVKLQGYEDRYPTQLSGGQQQRVAIARALVVEPKLLLLDEPLSNLDAKLRLEMRSEIRRIQRELGITVIYVTHDQEEAMAISDRIAVMNIGQIEQVGTPKEIYEQPKTEFVASFMGKTNVIPAEVVERDGDKVTVRFEGFKLDGLTYTGENDKVVVVIRPERISLHPIENAVSITGKVDLIEYYGFFIEVVGLFGEMRIISRTINDRDVIGLRPQGDVTFYIEREDILVLPKTL</sequence>
<evidence type="ECO:0000256" key="6">
    <source>
        <dbReference type="ARBA" id="ARBA00022840"/>
    </source>
</evidence>
<dbReference type="OrthoDB" id="18368at2157"/>
<dbReference type="SUPFAM" id="SSF50331">
    <property type="entry name" value="MOP-like"/>
    <property type="match status" value="1"/>
</dbReference>
<dbReference type="InterPro" id="IPR050093">
    <property type="entry name" value="ABC_SmlMolc_Importer"/>
</dbReference>
<evidence type="ECO:0000313" key="15">
    <source>
        <dbReference type="EMBL" id="ACS89287.1"/>
    </source>
</evidence>
<dbReference type="PANTHER" id="PTHR42781:SF4">
    <property type="entry name" value="SPERMIDINE_PUTRESCINE IMPORT ATP-BINDING PROTEIN POTA"/>
    <property type="match status" value="1"/>
</dbReference>
<keyword evidence="3" id="KW-1003">Cell membrane</keyword>
<reference evidence="15 16" key="1">
    <citation type="journal article" date="2009" name="Appl. Environ. Microbiol.">
        <title>Metabolic versatility and indigenous origin of the archaeon Thermococcus sibiricus, isolated from a siberian oil reservoir, as revealed by genome analysis.</title>
        <authorList>
            <person name="Mardanov A.V."/>
            <person name="Ravin N.V."/>
            <person name="Svetlitchnyi V.A."/>
            <person name="Beletsky A.V."/>
            <person name="Miroshnichenko M.L."/>
            <person name="Bonch-Osmolovskaya E.A."/>
            <person name="Skryabin K.G."/>
        </authorList>
    </citation>
    <scope>NUCLEOTIDE SEQUENCE [LARGE SCALE GENOMIC DNA]</scope>
    <source>
        <strain evidence="16">DSM 12597 / MM 739</strain>
    </source>
</reference>
<dbReference type="GO" id="GO:0043190">
    <property type="term" value="C:ATP-binding cassette (ABC) transporter complex"/>
    <property type="evidence" value="ECO:0007669"/>
    <property type="project" value="InterPro"/>
</dbReference>